<keyword evidence="2 3" id="KW-0040">ANK repeat</keyword>
<dbReference type="Proteomes" id="UP000822688">
    <property type="component" value="Chromosome 10"/>
</dbReference>
<feature type="transmembrane region" description="Helical" evidence="4">
    <location>
        <begin position="609"/>
        <end position="630"/>
    </location>
</feature>
<dbReference type="EMBL" id="CM026431">
    <property type="protein sequence ID" value="KAG0559056.1"/>
    <property type="molecule type" value="Genomic_DNA"/>
</dbReference>
<evidence type="ECO:0000256" key="3">
    <source>
        <dbReference type="PROSITE-ProRule" id="PRU00023"/>
    </source>
</evidence>
<keyword evidence="4" id="KW-0472">Membrane</keyword>
<keyword evidence="4" id="KW-0812">Transmembrane</keyword>
<organism evidence="5 6">
    <name type="scientific">Ceratodon purpureus</name>
    <name type="common">Fire moss</name>
    <name type="synonym">Dicranum purpureum</name>
    <dbReference type="NCBI Taxonomy" id="3225"/>
    <lineage>
        <taxon>Eukaryota</taxon>
        <taxon>Viridiplantae</taxon>
        <taxon>Streptophyta</taxon>
        <taxon>Embryophyta</taxon>
        <taxon>Bryophyta</taxon>
        <taxon>Bryophytina</taxon>
        <taxon>Bryopsida</taxon>
        <taxon>Dicranidae</taxon>
        <taxon>Pseudoditrichales</taxon>
        <taxon>Ditrichaceae</taxon>
        <taxon>Ceratodon</taxon>
    </lineage>
</organism>
<feature type="transmembrane region" description="Helical" evidence="4">
    <location>
        <begin position="517"/>
        <end position="539"/>
    </location>
</feature>
<gene>
    <name evidence="5" type="ORF">KC19_10G075400</name>
</gene>
<evidence type="ECO:0000313" key="5">
    <source>
        <dbReference type="EMBL" id="KAG0559056.1"/>
    </source>
</evidence>
<protein>
    <recommendedName>
        <fullName evidence="7">PGG domain-containing protein</fullName>
    </recommendedName>
</protein>
<dbReference type="PANTHER" id="PTHR24198:SF194">
    <property type="entry name" value="INVERSIN-A"/>
    <property type="match status" value="1"/>
</dbReference>
<evidence type="ECO:0000313" key="6">
    <source>
        <dbReference type="Proteomes" id="UP000822688"/>
    </source>
</evidence>
<dbReference type="PROSITE" id="PS50297">
    <property type="entry name" value="ANK_REP_REGION"/>
    <property type="match status" value="2"/>
</dbReference>
<feature type="transmembrane region" description="Helical" evidence="4">
    <location>
        <begin position="559"/>
        <end position="589"/>
    </location>
</feature>
<feature type="repeat" description="ANK" evidence="3">
    <location>
        <begin position="297"/>
        <end position="320"/>
    </location>
</feature>
<dbReference type="Pfam" id="PF12796">
    <property type="entry name" value="Ank_2"/>
    <property type="match status" value="3"/>
</dbReference>
<evidence type="ECO:0008006" key="7">
    <source>
        <dbReference type="Google" id="ProtNLM"/>
    </source>
</evidence>
<keyword evidence="1" id="KW-0677">Repeat</keyword>
<feature type="repeat" description="ANK" evidence="3">
    <location>
        <begin position="144"/>
        <end position="166"/>
    </location>
</feature>
<dbReference type="SUPFAM" id="SSF48403">
    <property type="entry name" value="Ankyrin repeat"/>
    <property type="match status" value="1"/>
</dbReference>
<evidence type="ECO:0000256" key="1">
    <source>
        <dbReference type="ARBA" id="ARBA00022737"/>
    </source>
</evidence>
<reference evidence="5" key="1">
    <citation type="submission" date="2020-06" db="EMBL/GenBank/DDBJ databases">
        <title>WGS assembly of Ceratodon purpureus strain R40.</title>
        <authorList>
            <person name="Carey S.B."/>
            <person name="Jenkins J."/>
            <person name="Shu S."/>
            <person name="Lovell J.T."/>
            <person name="Sreedasyam A."/>
            <person name="Maumus F."/>
            <person name="Tiley G.P."/>
            <person name="Fernandez-Pozo N."/>
            <person name="Barry K."/>
            <person name="Chen C."/>
            <person name="Wang M."/>
            <person name="Lipzen A."/>
            <person name="Daum C."/>
            <person name="Saski C.A."/>
            <person name="Payton A.C."/>
            <person name="Mcbreen J.C."/>
            <person name="Conrad R.E."/>
            <person name="Kollar L.M."/>
            <person name="Olsson S."/>
            <person name="Huttunen S."/>
            <person name="Landis J.B."/>
            <person name="Wickett N.J."/>
            <person name="Johnson M.G."/>
            <person name="Rensing S.A."/>
            <person name="Grimwood J."/>
            <person name="Schmutz J."/>
            <person name="Mcdaniel S.F."/>
        </authorList>
    </citation>
    <scope>NUCLEOTIDE SEQUENCE</scope>
    <source>
        <strain evidence="5">R40</strain>
    </source>
</reference>
<dbReference type="SMART" id="SM00248">
    <property type="entry name" value="ANK"/>
    <property type="match status" value="7"/>
</dbReference>
<keyword evidence="6" id="KW-1185">Reference proteome</keyword>
<name>A0A8T0GHV4_CERPU</name>
<sequence length="696" mass="78258">MVSYNSCRRRAIPWQFSFSTLVSYYKVTTMESVEAICSIAHVASEDEIRGRLQRLPSKVRRRLSREVGVISCHRAIVKNPDVGVVRAFLEQREIQENVNQHVPDKSSGTTTLLHAAVLRQDGGESVKKLLELPEVDVNVIAYKDGFTPLHLACLLSRFEIVELLLNDRRVDLSAKTLDNRTALHCTCSDLMRENSSEFDKASWGSTCKKLEVVRILMKATATRTGNLLRFLDERDSCGKAALHYASENNHRAIVEEIFSSLMLITDAGIESSNDAMLKTSGIHEHLVYSVSLVQDIRGFLPVHLAAQKGHREVVKCLLRHAPHTLHSQDRQGLTPFHHSIIGGHLQIVEDWMSQHIPKSNSPSLEQKLVTAFVELFRITTHHRVALFLLQELEHQLQASSPTRRNFTSLLHWTLFSPTWARTLIPHILKWQPTLANKTLDPQRKQTPLHISTISNQLDTVTALCTEEGWSLQANKKDKFNKTALDYAHDLGHKDICEHLTQRPDVKNFLSNLQEEQMAFVTAANAILVVAVLIAGSSFADCTKPLYTNNPPSPDVFLSLYVVASTTFLTSISATILGACAALPFSFGLYIGKRIKRCDYIAYKVRRIRVLVASASYFLVMSLATMVFSFLCSSFGGGVSQNTRLVSCLVFTASFTSVSVLVFVVYISRALYCKLKHLRWRKSRKLSKMESLLCTKL</sequence>
<dbReference type="InterPro" id="IPR002110">
    <property type="entry name" value="Ankyrin_rpt"/>
</dbReference>
<evidence type="ECO:0000256" key="2">
    <source>
        <dbReference type="ARBA" id="ARBA00023043"/>
    </source>
</evidence>
<dbReference type="AlphaFoldDB" id="A0A8T0GHV4"/>
<dbReference type="Gene3D" id="1.25.40.20">
    <property type="entry name" value="Ankyrin repeat-containing domain"/>
    <property type="match status" value="3"/>
</dbReference>
<comment type="caution">
    <text evidence="5">The sequence shown here is derived from an EMBL/GenBank/DDBJ whole genome shotgun (WGS) entry which is preliminary data.</text>
</comment>
<accession>A0A8T0GHV4</accession>
<keyword evidence="4" id="KW-1133">Transmembrane helix</keyword>
<evidence type="ECO:0000256" key="4">
    <source>
        <dbReference type="SAM" id="Phobius"/>
    </source>
</evidence>
<dbReference type="InterPro" id="IPR036770">
    <property type="entry name" value="Ankyrin_rpt-contain_sf"/>
</dbReference>
<feature type="transmembrane region" description="Helical" evidence="4">
    <location>
        <begin position="650"/>
        <end position="671"/>
    </location>
</feature>
<dbReference type="PROSITE" id="PS50088">
    <property type="entry name" value="ANK_REPEAT"/>
    <property type="match status" value="2"/>
</dbReference>
<dbReference type="PANTHER" id="PTHR24198">
    <property type="entry name" value="ANKYRIN REPEAT AND PROTEIN KINASE DOMAIN-CONTAINING PROTEIN"/>
    <property type="match status" value="1"/>
</dbReference>
<proteinExistence type="predicted"/>